<proteinExistence type="predicted"/>
<comment type="caution">
    <text evidence="1">The sequence shown here is derived from an EMBL/GenBank/DDBJ whole genome shotgun (WGS) entry which is preliminary data.</text>
</comment>
<reference evidence="2" key="1">
    <citation type="submission" date="2015-07" db="EMBL/GenBank/DDBJ databases">
        <title>Genome sequencing of Sunxiuqinia dokdonensis strain SK.</title>
        <authorList>
            <person name="Ahn S."/>
            <person name="Kim B.-C."/>
        </authorList>
    </citation>
    <scope>NUCLEOTIDE SEQUENCE [LARGE SCALE GENOMIC DNA]</scope>
    <source>
        <strain evidence="2">SK</strain>
    </source>
</reference>
<evidence type="ECO:0000313" key="1">
    <source>
        <dbReference type="EMBL" id="KOH43243.1"/>
    </source>
</evidence>
<keyword evidence="2" id="KW-1185">Reference proteome</keyword>
<protein>
    <submittedName>
        <fullName evidence="1">Uncharacterized protein</fullName>
    </submittedName>
</protein>
<dbReference type="AlphaFoldDB" id="A0A0L8V4H0"/>
<evidence type="ECO:0000313" key="2">
    <source>
        <dbReference type="Proteomes" id="UP000036958"/>
    </source>
</evidence>
<gene>
    <name evidence="1" type="ORF">NC99_39740</name>
</gene>
<organism evidence="1 2">
    <name type="scientific">Sunxiuqinia dokdonensis</name>
    <dbReference type="NCBI Taxonomy" id="1409788"/>
    <lineage>
        <taxon>Bacteria</taxon>
        <taxon>Pseudomonadati</taxon>
        <taxon>Bacteroidota</taxon>
        <taxon>Bacteroidia</taxon>
        <taxon>Marinilabiliales</taxon>
        <taxon>Prolixibacteraceae</taxon>
        <taxon>Sunxiuqinia</taxon>
    </lineage>
</organism>
<dbReference type="EMBL" id="LGIA01000195">
    <property type="protein sequence ID" value="KOH43243.1"/>
    <property type="molecule type" value="Genomic_DNA"/>
</dbReference>
<accession>A0A0L8V4H0</accession>
<sequence length="43" mass="4780">MPDSGWGFRKIIRGLQLRVQLRILTGFPFDPDLAVAGSLEPNP</sequence>
<dbReference type="Proteomes" id="UP000036958">
    <property type="component" value="Unassembled WGS sequence"/>
</dbReference>
<dbReference type="STRING" id="1409788.NC99_39740"/>
<name>A0A0L8V4H0_9BACT</name>